<name>A0A1S2Z5W8_CICAR</name>
<dbReference type="SUPFAM" id="SSF57667">
    <property type="entry name" value="beta-beta-alpha zinc fingers"/>
    <property type="match status" value="1"/>
</dbReference>
<evidence type="ECO:0000256" key="9">
    <source>
        <dbReference type="SAM" id="MobiDB-lite"/>
    </source>
</evidence>
<dbReference type="GO" id="GO:0005634">
    <property type="term" value="C:nucleus"/>
    <property type="evidence" value="ECO:0007669"/>
    <property type="project" value="UniProtKB-SubCell"/>
</dbReference>
<organism evidence="11 12">
    <name type="scientific">Cicer arietinum</name>
    <name type="common">Chickpea</name>
    <name type="synonym">Garbanzo</name>
    <dbReference type="NCBI Taxonomy" id="3827"/>
    <lineage>
        <taxon>Eukaryota</taxon>
        <taxon>Viridiplantae</taxon>
        <taxon>Streptophyta</taxon>
        <taxon>Embryophyta</taxon>
        <taxon>Tracheophyta</taxon>
        <taxon>Spermatophyta</taxon>
        <taxon>Magnoliopsida</taxon>
        <taxon>eudicotyledons</taxon>
        <taxon>Gunneridae</taxon>
        <taxon>Pentapetalae</taxon>
        <taxon>rosids</taxon>
        <taxon>fabids</taxon>
        <taxon>Fabales</taxon>
        <taxon>Fabaceae</taxon>
        <taxon>Papilionoideae</taxon>
        <taxon>50 kb inversion clade</taxon>
        <taxon>NPAAA clade</taxon>
        <taxon>Hologalegina</taxon>
        <taxon>IRL clade</taxon>
        <taxon>Cicereae</taxon>
        <taxon>Cicer</taxon>
    </lineage>
</organism>
<evidence type="ECO:0000256" key="8">
    <source>
        <dbReference type="PROSITE-ProRule" id="PRU00042"/>
    </source>
</evidence>
<dbReference type="STRING" id="3827.A0A1S2Z5W8"/>
<dbReference type="InterPro" id="IPR013087">
    <property type="entry name" value="Znf_C2H2_type"/>
</dbReference>
<dbReference type="InterPro" id="IPR052426">
    <property type="entry name" value="Plant_dev_regulator"/>
</dbReference>
<dbReference type="PROSITE" id="PS50157">
    <property type="entry name" value="ZINC_FINGER_C2H2_2"/>
    <property type="match status" value="1"/>
</dbReference>
<gene>
    <name evidence="12" type="primary">LOC101506400</name>
</gene>
<dbReference type="SMART" id="SM00355">
    <property type="entry name" value="ZnF_C2H2"/>
    <property type="match status" value="1"/>
</dbReference>
<dbReference type="Pfam" id="PF13912">
    <property type="entry name" value="zf-C2H2_6"/>
    <property type="match status" value="1"/>
</dbReference>
<keyword evidence="5" id="KW-0805">Transcription regulation</keyword>
<dbReference type="GO" id="GO:0008270">
    <property type="term" value="F:zinc ion binding"/>
    <property type="evidence" value="ECO:0007669"/>
    <property type="project" value="UniProtKB-KW"/>
</dbReference>
<evidence type="ECO:0000256" key="1">
    <source>
        <dbReference type="ARBA" id="ARBA00004123"/>
    </source>
</evidence>
<dbReference type="KEGG" id="cam:101506400"/>
<feature type="region of interest" description="Disordered" evidence="9">
    <location>
        <begin position="79"/>
        <end position="98"/>
    </location>
</feature>
<evidence type="ECO:0000256" key="3">
    <source>
        <dbReference type="ARBA" id="ARBA00022771"/>
    </source>
</evidence>
<dbReference type="PANTHER" id="PTHR45801">
    <property type="entry name" value="OS07G0101800 PROTEIN"/>
    <property type="match status" value="1"/>
</dbReference>
<keyword evidence="4" id="KW-0862">Zinc</keyword>
<accession>A0A1S2Z5W8</accession>
<keyword evidence="3 8" id="KW-0863">Zinc-finger</keyword>
<dbReference type="GeneID" id="101506400"/>
<dbReference type="AlphaFoldDB" id="A0A1S2Z5W8"/>
<feature type="domain" description="C2H2-type" evidence="10">
    <location>
        <begin position="58"/>
        <end position="85"/>
    </location>
</feature>
<dbReference type="PROSITE" id="PS00028">
    <property type="entry name" value="ZINC_FINGER_C2H2_1"/>
    <property type="match status" value="1"/>
</dbReference>
<protein>
    <submittedName>
        <fullName evidence="12">Zinc finger protein 10-like</fullName>
    </submittedName>
</protein>
<dbReference type="eggNOG" id="ENOG502QUGK">
    <property type="taxonomic scope" value="Eukaryota"/>
</dbReference>
<evidence type="ECO:0000313" key="11">
    <source>
        <dbReference type="Proteomes" id="UP000087171"/>
    </source>
</evidence>
<evidence type="ECO:0000256" key="4">
    <source>
        <dbReference type="ARBA" id="ARBA00022833"/>
    </source>
</evidence>
<keyword evidence="2" id="KW-0479">Metal-binding</keyword>
<evidence type="ECO:0000256" key="5">
    <source>
        <dbReference type="ARBA" id="ARBA00023015"/>
    </source>
</evidence>
<evidence type="ECO:0000259" key="10">
    <source>
        <dbReference type="PROSITE" id="PS50157"/>
    </source>
</evidence>
<evidence type="ECO:0000256" key="7">
    <source>
        <dbReference type="ARBA" id="ARBA00023242"/>
    </source>
</evidence>
<dbReference type="Proteomes" id="UP000087171">
    <property type="component" value="Unplaced"/>
</dbReference>
<keyword evidence="6" id="KW-0804">Transcription</keyword>
<keyword evidence="11" id="KW-1185">Reference proteome</keyword>
<evidence type="ECO:0000313" key="12">
    <source>
        <dbReference type="RefSeq" id="XP_004515633.1"/>
    </source>
</evidence>
<keyword evidence="7" id="KW-0539">Nucleus</keyword>
<proteinExistence type="predicted"/>
<dbReference type="InterPro" id="IPR036236">
    <property type="entry name" value="Znf_C2H2_sf"/>
</dbReference>
<evidence type="ECO:0000256" key="6">
    <source>
        <dbReference type="ARBA" id="ARBA00023163"/>
    </source>
</evidence>
<dbReference type="RefSeq" id="XP_004515633.1">
    <property type="nucleotide sequence ID" value="XM_004515576.3"/>
</dbReference>
<reference evidence="12" key="1">
    <citation type="submission" date="2025-08" db="UniProtKB">
        <authorList>
            <consortium name="RefSeq"/>
        </authorList>
    </citation>
    <scope>IDENTIFICATION</scope>
    <source>
        <tissue evidence="12">Etiolated seedlings</tissue>
    </source>
</reference>
<evidence type="ECO:0000256" key="2">
    <source>
        <dbReference type="ARBA" id="ARBA00022723"/>
    </source>
</evidence>
<sequence>MEQDQCWIQTKRKHSSMSSNLVSSLANNLSSSTSCYGDSWEEQAFAEDSACIWPPRSYSCSFCRREFRSAQALGGHMNVHRKDRARLKQPSSDPQNDHQILYHHHHHHHHQDLESHHHHHNLQKPLYQSSNNSLANYNNSLFPSPSVCGLVYKTNPNCDPNFVASTSSLSLSKPNEETLIPFYDSPFPHHNIVSHLNSSKSWLNLHGDDRFCSSNFQHEVDHNIDKKVSKGMDSRFRAKGSENNDESDVSMSLSLVLCRTHQPFQFESTKEEDLNCKKRKIDASSNLLLSKSSSFDKQHMQAKMFDFSPSSIDELDLELRLGTKSKV</sequence>
<dbReference type="PANTHER" id="PTHR45801:SF101">
    <property type="entry name" value="C2H2-TYPE DOMAIN-CONTAINING PROTEIN"/>
    <property type="match status" value="1"/>
</dbReference>
<dbReference type="OrthoDB" id="1708403at2759"/>
<comment type="subcellular location">
    <subcellularLocation>
        <location evidence="1">Nucleus</location>
    </subcellularLocation>
</comment>
<dbReference type="PaxDb" id="3827-XP_004515633.1"/>